<dbReference type="SUPFAM" id="SSF47413">
    <property type="entry name" value="lambda repressor-like DNA-binding domains"/>
    <property type="match status" value="1"/>
</dbReference>
<dbReference type="EMBL" id="JAPTNE010000043">
    <property type="protein sequence ID" value="MCZ0809774.1"/>
    <property type="molecule type" value="Genomic_DNA"/>
</dbReference>
<dbReference type="SMART" id="SM00530">
    <property type="entry name" value="HTH_XRE"/>
    <property type="match status" value="1"/>
</dbReference>
<dbReference type="Gene3D" id="1.10.260.40">
    <property type="entry name" value="lambda repressor-like DNA-binding domains"/>
    <property type="match status" value="1"/>
</dbReference>
<comment type="caution">
    <text evidence="2">The sequence shown here is derived from an EMBL/GenBank/DDBJ whole genome shotgun (WGS) entry which is preliminary data.</text>
</comment>
<accession>A0AAP3GE43</accession>
<dbReference type="PROSITE" id="PS50943">
    <property type="entry name" value="HTH_CROC1"/>
    <property type="match status" value="1"/>
</dbReference>
<evidence type="ECO:0000313" key="2">
    <source>
        <dbReference type="EMBL" id="MCZ0809774.1"/>
    </source>
</evidence>
<dbReference type="GO" id="GO:0003677">
    <property type="term" value="F:DNA binding"/>
    <property type="evidence" value="ECO:0007669"/>
    <property type="project" value="InterPro"/>
</dbReference>
<evidence type="ECO:0000259" key="1">
    <source>
        <dbReference type="PROSITE" id="PS50943"/>
    </source>
</evidence>
<dbReference type="RefSeq" id="WP_258434713.1">
    <property type="nucleotide sequence ID" value="NZ_JANSGW010000043.1"/>
</dbReference>
<evidence type="ECO:0000313" key="3">
    <source>
        <dbReference type="Proteomes" id="UP001077662"/>
    </source>
</evidence>
<dbReference type="Pfam" id="PF01381">
    <property type="entry name" value="HTH_3"/>
    <property type="match status" value="1"/>
</dbReference>
<sequence length="80" mass="9263">MKQINLDYITNRRTELGITLQEMAETLGFKNASTYMKYERGTYCFKANHVPALSKKLNCKIEKLFFEKNIAKIAKSKQPA</sequence>
<gene>
    <name evidence="2" type="ORF">O0554_23200</name>
</gene>
<protein>
    <submittedName>
        <fullName evidence="2">Helix-turn-helix transcriptional regulator</fullName>
    </submittedName>
</protein>
<proteinExistence type="predicted"/>
<name>A0AAP3GE43_BRELA</name>
<reference evidence="2" key="1">
    <citation type="submission" date="2022-09" db="EMBL/GenBank/DDBJ databases">
        <title>Genome analysis and characterization of larvicidal activity of Brevibacillus strains.</title>
        <authorList>
            <person name="Patrusheva E.V."/>
            <person name="Izotova A.O."/>
            <person name="Toshchakov S.V."/>
            <person name="Sineoky S.P."/>
        </authorList>
    </citation>
    <scope>NUCLEOTIDE SEQUENCE</scope>
    <source>
        <strain evidence="2">VKPM_B-13247</strain>
    </source>
</reference>
<organism evidence="2 3">
    <name type="scientific">Brevibacillus laterosporus</name>
    <name type="common">Bacillus laterosporus</name>
    <dbReference type="NCBI Taxonomy" id="1465"/>
    <lineage>
        <taxon>Bacteria</taxon>
        <taxon>Bacillati</taxon>
        <taxon>Bacillota</taxon>
        <taxon>Bacilli</taxon>
        <taxon>Bacillales</taxon>
        <taxon>Paenibacillaceae</taxon>
        <taxon>Brevibacillus</taxon>
    </lineage>
</organism>
<dbReference type="Proteomes" id="UP001077662">
    <property type="component" value="Unassembled WGS sequence"/>
</dbReference>
<dbReference type="AlphaFoldDB" id="A0AAP3GE43"/>
<dbReference type="InterPro" id="IPR001387">
    <property type="entry name" value="Cro/C1-type_HTH"/>
</dbReference>
<dbReference type="CDD" id="cd00093">
    <property type="entry name" value="HTH_XRE"/>
    <property type="match status" value="1"/>
</dbReference>
<feature type="domain" description="HTH cro/C1-type" evidence="1">
    <location>
        <begin position="9"/>
        <end position="64"/>
    </location>
</feature>
<dbReference type="InterPro" id="IPR010982">
    <property type="entry name" value="Lambda_DNA-bd_dom_sf"/>
</dbReference>